<dbReference type="OrthoDB" id="5068225at2"/>
<sequence length="137" mass="15130">MSIYLPPDIEDFLTGWLRERIPNISVRNKEPQELHAPLDKPLVVIRDDSGTRTSLVTWDRSVGVSVLAGSKSYDKPANDLARLVYAHLTDDAVTDAPGSPIAAVLDEGCNGPYAVQDDQDVARRYMTIEYSVTGEQQ</sequence>
<accession>A0A086Z1G7</accession>
<dbReference type="RefSeq" id="WP_033504753.1">
    <property type="nucleotide sequence ID" value="NZ_CP011786.1"/>
</dbReference>
<dbReference type="STRING" id="1437605.AB656_03970"/>
<dbReference type="Proteomes" id="UP000029015">
    <property type="component" value="Unassembled WGS sequence"/>
</dbReference>
<protein>
    <submittedName>
        <fullName evidence="1">Phage protein</fullName>
    </submittedName>
</protein>
<evidence type="ECO:0000313" key="1">
    <source>
        <dbReference type="EMBL" id="KFI40367.1"/>
    </source>
</evidence>
<dbReference type="KEGG" id="bact:AB656_03970"/>
<comment type="caution">
    <text evidence="1">The sequence shown here is derived from an EMBL/GenBank/DDBJ whole genome shotgun (WGS) entry which is preliminary data.</text>
</comment>
<keyword evidence="2" id="KW-1185">Reference proteome</keyword>
<dbReference type="eggNOG" id="ENOG5031V88">
    <property type="taxonomic scope" value="Bacteria"/>
</dbReference>
<dbReference type="PATRIC" id="fig|1437605.7.peg.817"/>
<name>A0A086Z1G7_9BIFI</name>
<organism evidence="1 2">
    <name type="scientific">Bifidobacterium actinocoloniiforme DSM 22766</name>
    <dbReference type="NCBI Taxonomy" id="1437605"/>
    <lineage>
        <taxon>Bacteria</taxon>
        <taxon>Bacillati</taxon>
        <taxon>Actinomycetota</taxon>
        <taxon>Actinomycetes</taxon>
        <taxon>Bifidobacteriales</taxon>
        <taxon>Bifidobacteriaceae</taxon>
        <taxon>Bifidobacterium</taxon>
    </lineage>
</organism>
<gene>
    <name evidence="1" type="ORF">BACT_1069</name>
</gene>
<dbReference type="AlphaFoldDB" id="A0A086Z1G7"/>
<dbReference type="EMBL" id="JGYK01000001">
    <property type="protein sequence ID" value="KFI40367.1"/>
    <property type="molecule type" value="Genomic_DNA"/>
</dbReference>
<evidence type="ECO:0000313" key="2">
    <source>
        <dbReference type="Proteomes" id="UP000029015"/>
    </source>
</evidence>
<reference evidence="1 2" key="1">
    <citation type="submission" date="2014-03" db="EMBL/GenBank/DDBJ databases">
        <title>Genomics of Bifidobacteria.</title>
        <authorList>
            <person name="Ventura M."/>
            <person name="Milani C."/>
            <person name="Lugli G.A."/>
        </authorList>
    </citation>
    <scope>NUCLEOTIDE SEQUENCE [LARGE SCALE GENOMIC DNA]</scope>
    <source>
        <strain evidence="1 2">DSM 22766</strain>
    </source>
</reference>
<proteinExistence type="predicted"/>